<name>A0A1X7N6A6_9HYPH</name>
<organism evidence="1 2">
    <name type="scientific">Mesorhizobium australicum</name>
    <dbReference type="NCBI Taxonomy" id="536018"/>
    <lineage>
        <taxon>Bacteria</taxon>
        <taxon>Pseudomonadati</taxon>
        <taxon>Pseudomonadota</taxon>
        <taxon>Alphaproteobacteria</taxon>
        <taxon>Hyphomicrobiales</taxon>
        <taxon>Phyllobacteriaceae</taxon>
        <taxon>Mesorhizobium</taxon>
    </lineage>
</organism>
<protein>
    <recommendedName>
        <fullName evidence="3">OsmC-like protein</fullName>
    </recommendedName>
</protein>
<gene>
    <name evidence="1" type="ORF">SAMN02982922_1348</name>
</gene>
<dbReference type="InterPro" id="IPR036102">
    <property type="entry name" value="OsmC/Ohrsf"/>
</dbReference>
<proteinExistence type="predicted"/>
<evidence type="ECO:0008006" key="3">
    <source>
        <dbReference type="Google" id="ProtNLM"/>
    </source>
</evidence>
<dbReference type="Proteomes" id="UP000193083">
    <property type="component" value="Unassembled WGS sequence"/>
</dbReference>
<dbReference type="EMBL" id="FXBL01000004">
    <property type="protein sequence ID" value="SMH32893.1"/>
    <property type="molecule type" value="Genomic_DNA"/>
</dbReference>
<sequence length="389" mass="40723">MSSGSQDSILRYGDPLGFRTRIGASRPDVVVGAGDGCFRVAARAAEAQQKEGVLSEGDQGSTWRLTADEGATMNGHDIAPFPLGYLIAGVAGDLSSRLEAAAGRARVDLVGTAIDVSHTFGASGSFIHSTATATSEAASLDVALTGSLSAAAARSLLEEAMDTSPAIAFLREPARSSSFALTINGRQRLALGGRQSVGGDFADPFLTLKPPRPEGLQGDRAILEKPGITEIGEAPQIPFASTGKRYFTIAGRGTSLGHGRFATETWIARPGMSHFRLLSDDSPADTAPSALGLLSTGIAFCFLTQLHRYVEAQKLAIRSPRLVQQTAFTGGADVRTEVLDTHLFLNGDAPEEMHENLLNMAARTCFMHAAAAASVTPAVTLRLNGELIS</sequence>
<dbReference type="InterPro" id="IPR015946">
    <property type="entry name" value="KH_dom-like_a/b"/>
</dbReference>
<dbReference type="Gene3D" id="3.30.300.20">
    <property type="match status" value="2"/>
</dbReference>
<accession>A0A1X7N6A6</accession>
<dbReference type="SUPFAM" id="SSF82784">
    <property type="entry name" value="OsmC-like"/>
    <property type="match status" value="2"/>
</dbReference>
<evidence type="ECO:0000313" key="1">
    <source>
        <dbReference type="EMBL" id="SMH32893.1"/>
    </source>
</evidence>
<keyword evidence="2" id="KW-1185">Reference proteome</keyword>
<dbReference type="OrthoDB" id="5540854at2"/>
<dbReference type="AlphaFoldDB" id="A0A1X7N6A6"/>
<evidence type="ECO:0000313" key="2">
    <source>
        <dbReference type="Proteomes" id="UP000193083"/>
    </source>
</evidence>
<reference evidence="1 2" key="1">
    <citation type="submission" date="2017-04" db="EMBL/GenBank/DDBJ databases">
        <authorList>
            <person name="Afonso C.L."/>
            <person name="Miller P.J."/>
            <person name="Scott M.A."/>
            <person name="Spackman E."/>
            <person name="Goraichik I."/>
            <person name="Dimitrov K.M."/>
            <person name="Suarez D.L."/>
            <person name="Swayne D.E."/>
        </authorList>
    </citation>
    <scope>NUCLEOTIDE SEQUENCE [LARGE SCALE GENOMIC DNA]</scope>
    <source>
        <strain evidence="1 2">B5P</strain>
    </source>
</reference>
<dbReference type="RefSeq" id="WP_139832185.1">
    <property type="nucleotide sequence ID" value="NZ_FXBL01000004.1"/>
</dbReference>